<reference evidence="2 3" key="1">
    <citation type="submission" date="2017-03" db="EMBL/GenBank/DDBJ databases">
        <authorList>
            <person name="Afonso C.L."/>
            <person name="Miller P.J."/>
            <person name="Scott M.A."/>
            <person name="Spackman E."/>
            <person name="Goraichik I."/>
            <person name="Dimitrov K.M."/>
            <person name="Suarez D.L."/>
            <person name="Swayne D.E."/>
        </authorList>
    </citation>
    <scope>NUCLEOTIDE SEQUENCE [LARGE SCALE GENOMIC DNA]</scope>
    <source>
        <strain evidence="2 3">CECT 7450</strain>
    </source>
</reference>
<sequence>MTKFLLIAGGAALGLTATTANAFETGRLSGYLSIEIENDWTFDSSDPAAEISDTYTTIESGLSFDFGAGFALNSTLVFEPIRDAEDDRFFEDEGLYAEELFFSKELGTAELKLGKFNPEFGFAWDVAPGIFGADFAEDYEVTERIGGALSVPFSAAGGEHSFSVGVFNADRSILSNSLGARRGQTSLGSGGVSNTNGAESWTANLSGEFSSTVYTLGVQHQAAGEGDTTDQDGAVLGVIQTVETGSTALELLAEVVYFNHYDGGTESATYLNLGVSAPVGPVTLAGVYGLRDIEGASADNLFTVSAEMELFGGITGGLAYRYGDEEGVDSHTLGTLLAYEF</sequence>
<dbReference type="RefSeq" id="WP_085803794.1">
    <property type="nucleotide sequence ID" value="NZ_FWFX01000001.1"/>
</dbReference>
<dbReference type="AlphaFoldDB" id="A0A1X6Y8R3"/>
<evidence type="ECO:0000256" key="1">
    <source>
        <dbReference type="SAM" id="SignalP"/>
    </source>
</evidence>
<feature type="chain" id="PRO_5013163257" description="Porin domain-containing protein" evidence="1">
    <location>
        <begin position="23"/>
        <end position="341"/>
    </location>
</feature>
<dbReference type="InterPro" id="IPR023614">
    <property type="entry name" value="Porin_dom_sf"/>
</dbReference>
<accession>A0A1X6Y8R3</accession>
<keyword evidence="3" id="KW-1185">Reference proteome</keyword>
<dbReference type="Proteomes" id="UP000193061">
    <property type="component" value="Unassembled WGS sequence"/>
</dbReference>
<dbReference type="OrthoDB" id="7801464at2"/>
<keyword evidence="1" id="KW-0732">Signal</keyword>
<organism evidence="2 3">
    <name type="scientific">Roseovarius albus</name>
    <dbReference type="NCBI Taxonomy" id="1247867"/>
    <lineage>
        <taxon>Bacteria</taxon>
        <taxon>Pseudomonadati</taxon>
        <taxon>Pseudomonadota</taxon>
        <taxon>Alphaproteobacteria</taxon>
        <taxon>Rhodobacterales</taxon>
        <taxon>Roseobacteraceae</taxon>
        <taxon>Roseovarius</taxon>
    </lineage>
</organism>
<protein>
    <recommendedName>
        <fullName evidence="4">Porin domain-containing protein</fullName>
    </recommendedName>
</protein>
<name>A0A1X6Y8R3_9RHOB</name>
<proteinExistence type="predicted"/>
<evidence type="ECO:0000313" key="2">
    <source>
        <dbReference type="EMBL" id="SLN14098.1"/>
    </source>
</evidence>
<evidence type="ECO:0000313" key="3">
    <source>
        <dbReference type="Proteomes" id="UP000193061"/>
    </source>
</evidence>
<dbReference type="Gene3D" id="2.40.160.10">
    <property type="entry name" value="Porin"/>
    <property type="match status" value="1"/>
</dbReference>
<gene>
    <name evidence="2" type="ORF">ROA7450_00249</name>
</gene>
<dbReference type="EMBL" id="FWFX01000001">
    <property type="protein sequence ID" value="SLN14098.1"/>
    <property type="molecule type" value="Genomic_DNA"/>
</dbReference>
<dbReference type="SUPFAM" id="SSF56935">
    <property type="entry name" value="Porins"/>
    <property type="match status" value="1"/>
</dbReference>
<evidence type="ECO:0008006" key="4">
    <source>
        <dbReference type="Google" id="ProtNLM"/>
    </source>
</evidence>
<feature type="signal peptide" evidence="1">
    <location>
        <begin position="1"/>
        <end position="22"/>
    </location>
</feature>